<dbReference type="Pfam" id="PF00276">
    <property type="entry name" value="Ribosomal_L23"/>
    <property type="match status" value="1"/>
</dbReference>
<dbReference type="GO" id="GO:1990904">
    <property type="term" value="C:ribonucleoprotein complex"/>
    <property type="evidence" value="ECO:0007669"/>
    <property type="project" value="UniProtKB-KW"/>
</dbReference>
<evidence type="ECO:0000256" key="1">
    <source>
        <dbReference type="ARBA" id="ARBA00006700"/>
    </source>
</evidence>
<evidence type="ECO:0000256" key="4">
    <source>
        <dbReference type="ARBA" id="ARBA00022980"/>
    </source>
</evidence>
<evidence type="ECO:0000256" key="5">
    <source>
        <dbReference type="ARBA" id="ARBA00023274"/>
    </source>
</evidence>
<comment type="function">
    <text evidence="6">Binds to 23S rRNA.</text>
</comment>
<keyword evidence="4 6" id="KW-0689">Ribosomal protein</keyword>
<dbReference type="HAMAP" id="MF_01369_B">
    <property type="entry name" value="Ribosomal_uL23_B"/>
    <property type="match status" value="1"/>
</dbReference>
<evidence type="ECO:0000313" key="8">
    <source>
        <dbReference type="EMBL" id="ARW68340.1"/>
    </source>
</evidence>
<dbReference type="NCBIfam" id="NF004363">
    <property type="entry name" value="PRK05738.2-4"/>
    <property type="match status" value="1"/>
</dbReference>
<dbReference type="GO" id="GO:0019843">
    <property type="term" value="F:rRNA binding"/>
    <property type="evidence" value="ECO:0007669"/>
    <property type="project" value="UniProtKB-UniRule"/>
</dbReference>
<sequence length="101" mass="11972">MIPEKTTRKHLNIIEYPIITDKTTKDIENNIYYFQVDIHSKKNDIKKAIEKIFDVKVKKVNTNISAPKTKTVGKFKGRTKRYKKAIIKLKDKYKINLFEND</sequence>
<dbReference type="PANTHER" id="PTHR11620">
    <property type="entry name" value="60S RIBOSOMAL PROTEIN L23A"/>
    <property type="match status" value="1"/>
</dbReference>
<dbReference type="InterPro" id="IPR013025">
    <property type="entry name" value="Ribosomal_uL23-like"/>
</dbReference>
<accession>A0A1Z1MQI7</accession>
<organism evidence="8">
    <name type="scientific">Chondria sp.</name>
    <name type="common">in: red algae</name>
    <dbReference type="NCBI Taxonomy" id="1982705"/>
    <lineage>
        <taxon>Eukaryota</taxon>
        <taxon>Rhodophyta</taxon>
        <taxon>Florideophyceae</taxon>
        <taxon>Rhodymeniophycidae</taxon>
        <taxon>Ceramiales</taxon>
        <taxon>Rhodomelaceae</taxon>
        <taxon>Chondrieae</taxon>
        <taxon>Chondria</taxon>
    </lineage>
</organism>
<comment type="subcellular location">
    <subcellularLocation>
        <location evidence="6">Plastid</location>
        <location evidence="6">Chloroplast</location>
    </subcellularLocation>
</comment>
<evidence type="ECO:0000256" key="7">
    <source>
        <dbReference type="RuleBase" id="RU003934"/>
    </source>
</evidence>
<dbReference type="InterPro" id="IPR012678">
    <property type="entry name" value="Ribosomal_uL23/eL15/eS24_sf"/>
</dbReference>
<dbReference type="PROSITE" id="PS00050">
    <property type="entry name" value="RIBOSOMAL_L23"/>
    <property type="match status" value="1"/>
</dbReference>
<keyword evidence="8" id="KW-0934">Plastid</keyword>
<dbReference type="InterPro" id="IPR012677">
    <property type="entry name" value="Nucleotide-bd_a/b_plait_sf"/>
</dbReference>
<dbReference type="EMBL" id="MF101451">
    <property type="protein sequence ID" value="ARW68340.1"/>
    <property type="molecule type" value="Genomic_DNA"/>
</dbReference>
<gene>
    <name evidence="6 8" type="primary">rpl23</name>
</gene>
<dbReference type="AlphaFoldDB" id="A0A1Z1MQI7"/>
<comment type="similarity">
    <text evidence="1 6 7">Belongs to the universal ribosomal protein uL23 family.</text>
</comment>
<name>A0A1Z1MQI7_9FLOR</name>
<keyword evidence="3 6" id="KW-0694">RNA-binding</keyword>
<reference evidence="8" key="1">
    <citation type="journal article" date="2017" name="J. Phycol.">
        <title>Analysis of chloroplast genomes and a supermatrix inform reclassification of the Rhodomelaceae (Rhodophyta).</title>
        <authorList>
            <person name="Diaz-Tapia P."/>
            <person name="Maggs C.A."/>
            <person name="West J.A."/>
            <person name="Verbruggen H."/>
        </authorList>
    </citation>
    <scope>NUCLEOTIDE SEQUENCE</scope>
    <source>
        <strain evidence="8">PD1582</strain>
    </source>
</reference>
<protein>
    <recommendedName>
        <fullName evidence="6">Large ribosomal subunit protein uL23c</fullName>
    </recommendedName>
</protein>
<dbReference type="InterPro" id="IPR001014">
    <property type="entry name" value="Ribosomal_uL23_CS"/>
</dbReference>
<dbReference type="SUPFAM" id="SSF54189">
    <property type="entry name" value="Ribosomal proteins S24e, L23 and L15e"/>
    <property type="match status" value="1"/>
</dbReference>
<dbReference type="GO" id="GO:0005840">
    <property type="term" value="C:ribosome"/>
    <property type="evidence" value="ECO:0007669"/>
    <property type="project" value="UniProtKB-KW"/>
</dbReference>
<geneLocation type="chloroplast" evidence="8"/>
<dbReference type="GO" id="GO:0003735">
    <property type="term" value="F:structural constituent of ribosome"/>
    <property type="evidence" value="ECO:0007669"/>
    <property type="project" value="InterPro"/>
</dbReference>
<comment type="subunit">
    <text evidence="6">Part of the 50S ribosomal subunit.</text>
</comment>
<evidence type="ECO:0000256" key="3">
    <source>
        <dbReference type="ARBA" id="ARBA00022884"/>
    </source>
</evidence>
<dbReference type="Gene3D" id="3.30.70.330">
    <property type="match status" value="1"/>
</dbReference>
<keyword evidence="5 6" id="KW-0687">Ribonucleoprotein</keyword>
<keyword evidence="8" id="KW-0150">Chloroplast</keyword>
<evidence type="ECO:0000256" key="6">
    <source>
        <dbReference type="HAMAP-Rule" id="MF_01369"/>
    </source>
</evidence>
<dbReference type="GO" id="GO:0009507">
    <property type="term" value="C:chloroplast"/>
    <property type="evidence" value="ECO:0007669"/>
    <property type="project" value="UniProtKB-SubCell"/>
</dbReference>
<keyword evidence="2 6" id="KW-0699">rRNA-binding</keyword>
<dbReference type="GO" id="GO:0006412">
    <property type="term" value="P:translation"/>
    <property type="evidence" value="ECO:0007669"/>
    <property type="project" value="UniProtKB-UniRule"/>
</dbReference>
<proteinExistence type="inferred from homology"/>
<evidence type="ECO:0000256" key="2">
    <source>
        <dbReference type="ARBA" id="ARBA00022730"/>
    </source>
</evidence>